<dbReference type="Pfam" id="PF07508">
    <property type="entry name" value="Recombinase"/>
    <property type="match status" value="1"/>
</dbReference>
<dbReference type="RefSeq" id="WP_268058058.1">
    <property type="nucleotide sequence ID" value="NZ_JAPOHA010000006.1"/>
</dbReference>
<proteinExistence type="predicted"/>
<dbReference type="Gene3D" id="3.40.50.1390">
    <property type="entry name" value="Resolvase, N-terminal catalytic domain"/>
    <property type="match status" value="1"/>
</dbReference>
<protein>
    <submittedName>
        <fullName evidence="3">Recombinase family protein</fullName>
    </submittedName>
</protein>
<dbReference type="InterPro" id="IPR006119">
    <property type="entry name" value="Resolv_N"/>
</dbReference>
<dbReference type="SUPFAM" id="SSF53041">
    <property type="entry name" value="Resolvase-like"/>
    <property type="match status" value="1"/>
</dbReference>
<feature type="domain" description="Resolvase/invertase-type recombinase catalytic" evidence="1">
    <location>
        <begin position="2"/>
        <end position="152"/>
    </location>
</feature>
<dbReference type="PROSITE" id="PS51736">
    <property type="entry name" value="RECOMBINASES_3"/>
    <property type="match status" value="1"/>
</dbReference>
<dbReference type="PANTHER" id="PTHR30461">
    <property type="entry name" value="DNA-INVERTASE FROM LAMBDOID PROPHAGE"/>
    <property type="match status" value="1"/>
</dbReference>
<dbReference type="Gene3D" id="3.90.1750.20">
    <property type="entry name" value="Putative Large Serine Recombinase, Chain B, Domain 2"/>
    <property type="match status" value="1"/>
</dbReference>
<accession>A0ABT4BSY1</accession>
<dbReference type="Proteomes" id="UP001082703">
    <property type="component" value="Unassembled WGS sequence"/>
</dbReference>
<name>A0ABT4BSY1_9FIRM</name>
<dbReference type="InterPro" id="IPR038109">
    <property type="entry name" value="DNA_bind_recomb_sf"/>
</dbReference>
<evidence type="ECO:0000259" key="2">
    <source>
        <dbReference type="PROSITE" id="PS51737"/>
    </source>
</evidence>
<reference evidence="3 4" key="1">
    <citation type="submission" date="2022-11" db="EMBL/GenBank/DDBJ databases">
        <authorList>
            <person name="Caiyu Z."/>
        </authorList>
    </citation>
    <scope>NUCLEOTIDE SEQUENCE [LARGE SCALE GENOMIC DNA]</scope>
    <source>
        <strain evidence="3 4">YR-4</strain>
    </source>
</reference>
<dbReference type="InterPro" id="IPR050639">
    <property type="entry name" value="SSR_resolvase"/>
</dbReference>
<dbReference type="InterPro" id="IPR025827">
    <property type="entry name" value="Zn_ribbon_recom_dom"/>
</dbReference>
<dbReference type="SMART" id="SM00857">
    <property type="entry name" value="Resolvase"/>
    <property type="match status" value="1"/>
</dbReference>
<evidence type="ECO:0000259" key="1">
    <source>
        <dbReference type="PROSITE" id="PS51736"/>
    </source>
</evidence>
<dbReference type="Pfam" id="PF13408">
    <property type="entry name" value="Zn_ribbon_recom"/>
    <property type="match status" value="1"/>
</dbReference>
<feature type="domain" description="Recombinase" evidence="2">
    <location>
        <begin position="159"/>
        <end position="292"/>
    </location>
</feature>
<dbReference type="InterPro" id="IPR036162">
    <property type="entry name" value="Resolvase-like_N_sf"/>
</dbReference>
<evidence type="ECO:0000313" key="3">
    <source>
        <dbReference type="EMBL" id="MCY1714004.1"/>
    </source>
</evidence>
<dbReference type="InterPro" id="IPR011109">
    <property type="entry name" value="DNA_bind_recombinase_dom"/>
</dbReference>
<dbReference type="PANTHER" id="PTHR30461:SF23">
    <property type="entry name" value="DNA RECOMBINASE-RELATED"/>
    <property type="match status" value="1"/>
</dbReference>
<dbReference type="PROSITE" id="PS51737">
    <property type="entry name" value="RECOMBINASE_DNA_BIND"/>
    <property type="match status" value="1"/>
</dbReference>
<dbReference type="EMBL" id="JAPOHA010000006">
    <property type="protein sequence ID" value="MCY1714004.1"/>
    <property type="molecule type" value="Genomic_DNA"/>
</dbReference>
<sequence>MNIAIYLRKSRAEECSDSIEETLKRHRETLLEFAEKNDLNIQEIYEEVVSGESLYARPQMLKLLSDVEAGSYDGILCMDIDRLGRGAMSDQGIILETFKNANTKIITPNKTYDLNIETDETFSEFETFMARQELKAIKRRLQRGIRKSIEDGCYIANAPYGYRKTTVDKRPTLSVNEEEARFVRLIFEMYVQKGWGCQKIADTIYLMGAKPRRSDRFGRTSIMKIIHNPVYIGLIAWNRKTQIRKGARGNAKQITICNPREKWTVVNGIHPPIISRELFEQAQKISAGRNRPPSNTGVIENPLAGLLYCAHCGALMQRQVVRGRPYLLCQKTGCMASSSLLLVEEAVVNALEEMFKEWKVKQEKSPRAFGDNKIIQKAFESEIRTTEYQINRLHDLLEQGIYDENTYHTRISLLEERREKLGKNKSALFRDPKESGRKTGESEISIWELYNSAAPQGKNRLIKAFVDRVVYKKEKGAKPAQFSLDLYLKPLSSFLNGFQI</sequence>
<comment type="caution">
    <text evidence="3">The sequence shown here is derived from an EMBL/GenBank/DDBJ whole genome shotgun (WGS) entry which is preliminary data.</text>
</comment>
<gene>
    <name evidence="3" type="ORF">OUY18_07030</name>
</gene>
<keyword evidence="4" id="KW-1185">Reference proteome</keyword>
<dbReference type="Pfam" id="PF00239">
    <property type="entry name" value="Resolvase"/>
    <property type="match status" value="1"/>
</dbReference>
<evidence type="ECO:0000313" key="4">
    <source>
        <dbReference type="Proteomes" id="UP001082703"/>
    </source>
</evidence>
<dbReference type="CDD" id="cd00338">
    <property type="entry name" value="Ser_Recombinase"/>
    <property type="match status" value="1"/>
</dbReference>
<organism evidence="3 4">
    <name type="scientific">Caproiciproducens galactitolivorans</name>
    <dbReference type="NCBI Taxonomy" id="642589"/>
    <lineage>
        <taxon>Bacteria</taxon>
        <taxon>Bacillati</taxon>
        <taxon>Bacillota</taxon>
        <taxon>Clostridia</taxon>
        <taxon>Eubacteriales</taxon>
        <taxon>Acutalibacteraceae</taxon>
        <taxon>Caproiciproducens</taxon>
    </lineage>
</organism>